<accession>A0A0G4IYL6</accession>
<dbReference type="Gene3D" id="3.40.50.1370">
    <property type="entry name" value="Aspartate/ornithine carbamoyltransferase"/>
    <property type="match status" value="2"/>
</dbReference>
<name>A0A0G4IYL6_PLABS</name>
<dbReference type="SUPFAM" id="SSF53671">
    <property type="entry name" value="Aspartate/ornithine carbamoyltransferase"/>
    <property type="match status" value="1"/>
</dbReference>
<evidence type="ECO:0000256" key="1">
    <source>
        <dbReference type="ARBA" id="ARBA00007805"/>
    </source>
</evidence>
<comment type="similarity">
    <text evidence="1">Belongs to the aspartate/ornithine carbamoyltransferase superfamily. OTCase family.</text>
</comment>
<evidence type="ECO:0000313" key="9">
    <source>
        <dbReference type="EMBL" id="SPQ96463.1"/>
    </source>
</evidence>
<dbReference type="GO" id="GO:0019240">
    <property type="term" value="P:citrulline biosynthetic process"/>
    <property type="evidence" value="ECO:0007669"/>
    <property type="project" value="TreeGrafter"/>
</dbReference>
<dbReference type="InterPro" id="IPR006131">
    <property type="entry name" value="Asp_carbamoyltransf_Asp/Orn-bd"/>
</dbReference>
<dbReference type="InterPro" id="IPR006132">
    <property type="entry name" value="Asp/Orn_carbamoyltranf_P-bd"/>
</dbReference>
<keyword evidence="10" id="KW-1185">Reference proteome</keyword>
<dbReference type="STRING" id="37360.A0A0G4IYL6"/>
<dbReference type="EMBL" id="OVEO01000006">
    <property type="protein sequence ID" value="SPQ96463.1"/>
    <property type="molecule type" value="Genomic_DNA"/>
</dbReference>
<protein>
    <recommendedName>
        <fullName evidence="2">ornithine carbamoyltransferase</fullName>
        <ecNumber evidence="2">2.1.3.3</ecNumber>
    </recommendedName>
</protein>
<dbReference type="Pfam" id="PF00185">
    <property type="entry name" value="OTCace"/>
    <property type="match status" value="1"/>
</dbReference>
<reference evidence="9 11" key="2">
    <citation type="submission" date="2018-03" db="EMBL/GenBank/DDBJ databases">
        <authorList>
            <person name="Fogelqvist J."/>
        </authorList>
    </citation>
    <scope>NUCLEOTIDE SEQUENCE [LARGE SCALE GENOMIC DNA]</scope>
</reference>
<keyword evidence="9" id="KW-0496">Mitochondrion</keyword>
<keyword evidence="3 4" id="KW-0808">Transferase</keyword>
<evidence type="ECO:0000256" key="5">
    <source>
        <dbReference type="SAM" id="MobiDB-lite"/>
    </source>
</evidence>
<gene>
    <name evidence="8" type="ORF">PBRA_007928</name>
    <name evidence="9" type="ORF">PLBR_LOCUS3678</name>
</gene>
<dbReference type="OrthoDB" id="10252326at2759"/>
<dbReference type="EMBL" id="CDSF01000099">
    <property type="protein sequence ID" value="CEP00194.1"/>
    <property type="molecule type" value="Genomic_DNA"/>
</dbReference>
<dbReference type="PANTHER" id="PTHR45753:SF3">
    <property type="entry name" value="ORNITHINE TRANSCARBAMYLASE, MITOCHONDRIAL"/>
    <property type="match status" value="1"/>
</dbReference>
<evidence type="ECO:0000313" key="11">
    <source>
        <dbReference type="Proteomes" id="UP000290189"/>
    </source>
</evidence>
<dbReference type="Pfam" id="PF02729">
    <property type="entry name" value="OTCace_N"/>
    <property type="match status" value="1"/>
</dbReference>
<organism evidence="8 10">
    <name type="scientific">Plasmodiophora brassicae</name>
    <name type="common">Clubroot disease agent</name>
    <dbReference type="NCBI Taxonomy" id="37360"/>
    <lineage>
        <taxon>Eukaryota</taxon>
        <taxon>Sar</taxon>
        <taxon>Rhizaria</taxon>
        <taxon>Endomyxa</taxon>
        <taxon>Phytomyxea</taxon>
        <taxon>Plasmodiophorida</taxon>
        <taxon>Plasmodiophoridae</taxon>
        <taxon>Plasmodiophora</taxon>
    </lineage>
</organism>
<dbReference type="GO" id="GO:0004585">
    <property type="term" value="F:ornithine carbamoyltransferase activity"/>
    <property type="evidence" value="ECO:0007669"/>
    <property type="project" value="UniProtKB-EC"/>
</dbReference>
<proteinExistence type="inferred from homology"/>
<geneLocation type="mitochondrion" evidence="9"/>
<dbReference type="Proteomes" id="UP000290189">
    <property type="component" value="Unassembled WGS sequence"/>
</dbReference>
<feature type="domain" description="Aspartate/ornithine carbamoyltransferase carbamoyl-P binding" evidence="7">
    <location>
        <begin position="44"/>
        <end position="181"/>
    </location>
</feature>
<evidence type="ECO:0000259" key="7">
    <source>
        <dbReference type="Pfam" id="PF02729"/>
    </source>
</evidence>
<dbReference type="Proteomes" id="UP000039324">
    <property type="component" value="Unassembled WGS sequence"/>
</dbReference>
<dbReference type="PRINTS" id="PR00100">
    <property type="entry name" value="AOTCASE"/>
</dbReference>
<evidence type="ECO:0000259" key="6">
    <source>
        <dbReference type="Pfam" id="PF00185"/>
    </source>
</evidence>
<dbReference type="GO" id="GO:0042450">
    <property type="term" value="P:L-arginine biosynthetic process via ornithine"/>
    <property type="evidence" value="ECO:0007669"/>
    <property type="project" value="TreeGrafter"/>
</dbReference>
<dbReference type="InterPro" id="IPR006130">
    <property type="entry name" value="Asp/Orn_carbamoylTrfase"/>
</dbReference>
<dbReference type="InterPro" id="IPR036901">
    <property type="entry name" value="Asp/Orn_carbamoylTrfase_sf"/>
</dbReference>
<sequence length="369" mass="40523">MFRFRHPSRRFGFAPPDIPPRVNRRPAPSAARPAAVGARAPAQILTMSDIPSADTKSILRRAVEMKTTPDLFQQAYHHRVVAFVTDAPSIRTELSFQAALMQLGAHAMRFNLEYYANDIHGATLPEVGDICGTYADLVVCGMQENRDLMTFRDNCPKPIVNAEDSRANPCQTLADLMTIEERKGDLAGLKIAYLGDVTRNSAQDLMRAGCALSMQVMMAANPSQPSDYPENVPQALRDESEALSAQGPGCAVYVDSVEAAVREADVIYVEKWVTYDPSESTEGATETWANGSTPMLKAEPRMTLQEVESMIDTAAPDVLFMHCLPSRRLLGSAAPQIEGSDSIFRSQVVNRLYVQKSLLVHMLAARSMT</sequence>
<dbReference type="PANTHER" id="PTHR45753">
    <property type="entry name" value="ORNITHINE CARBAMOYLTRANSFERASE, MITOCHONDRIAL"/>
    <property type="match status" value="1"/>
</dbReference>
<feature type="region of interest" description="Disordered" evidence="5">
    <location>
        <begin position="1"/>
        <end position="34"/>
    </location>
</feature>
<dbReference type="PRINTS" id="PR00101">
    <property type="entry name" value="ATCASE"/>
</dbReference>
<evidence type="ECO:0000313" key="10">
    <source>
        <dbReference type="Proteomes" id="UP000039324"/>
    </source>
</evidence>
<evidence type="ECO:0000256" key="3">
    <source>
        <dbReference type="ARBA" id="ARBA00022679"/>
    </source>
</evidence>
<reference evidence="8 10" key="1">
    <citation type="submission" date="2015-02" db="EMBL/GenBank/DDBJ databases">
        <authorList>
            <person name="Chooi Y.-H."/>
        </authorList>
    </citation>
    <scope>NUCLEOTIDE SEQUENCE [LARGE SCALE GENOMIC DNA]</scope>
    <source>
        <strain evidence="8">E3</strain>
    </source>
</reference>
<feature type="compositionally biased region" description="Low complexity" evidence="5">
    <location>
        <begin position="25"/>
        <end position="34"/>
    </location>
</feature>
<evidence type="ECO:0000256" key="2">
    <source>
        <dbReference type="ARBA" id="ARBA00013007"/>
    </source>
</evidence>
<dbReference type="EC" id="2.1.3.3" evidence="2"/>
<dbReference type="GO" id="GO:0016597">
    <property type="term" value="F:amino acid binding"/>
    <property type="evidence" value="ECO:0007669"/>
    <property type="project" value="InterPro"/>
</dbReference>
<dbReference type="OMA" id="VATDVWV"/>
<feature type="domain" description="Aspartate/ornithine carbamoyltransferase Asp/Orn-binding" evidence="6">
    <location>
        <begin position="188"/>
        <end position="361"/>
    </location>
</feature>
<evidence type="ECO:0000256" key="4">
    <source>
        <dbReference type="RuleBase" id="RU003634"/>
    </source>
</evidence>
<dbReference type="AlphaFoldDB" id="A0A0G4IYL6"/>
<evidence type="ECO:0000313" key="8">
    <source>
        <dbReference type="EMBL" id="CEP00194.1"/>
    </source>
</evidence>